<dbReference type="InterPro" id="IPR036291">
    <property type="entry name" value="NAD(P)-bd_dom_sf"/>
</dbReference>
<dbReference type="Gene3D" id="3.40.50.720">
    <property type="entry name" value="NAD(P)-binding Rossmann-like Domain"/>
    <property type="match status" value="1"/>
</dbReference>
<dbReference type="SUPFAM" id="SSF51735">
    <property type="entry name" value="NAD(P)-binding Rossmann-fold domains"/>
    <property type="match status" value="1"/>
</dbReference>
<reference evidence="5" key="1">
    <citation type="journal article" date="2019" name="Int. J. Syst. Evol. Microbiol.">
        <title>The Global Catalogue of Microorganisms (GCM) 10K type strain sequencing project: providing services to taxonomists for standard genome sequencing and annotation.</title>
        <authorList>
            <consortium name="The Broad Institute Genomics Platform"/>
            <consortium name="The Broad Institute Genome Sequencing Center for Infectious Disease"/>
            <person name="Wu L."/>
            <person name="Ma J."/>
        </authorList>
    </citation>
    <scope>NUCLEOTIDE SEQUENCE [LARGE SCALE GENOMIC DNA]</scope>
    <source>
        <strain evidence="5">JCM 14902</strain>
    </source>
</reference>
<dbReference type="InterPro" id="IPR020904">
    <property type="entry name" value="Sc_DH/Rdtase_CS"/>
</dbReference>
<evidence type="ECO:0000313" key="5">
    <source>
        <dbReference type="Proteomes" id="UP001500326"/>
    </source>
</evidence>
<dbReference type="InterPro" id="IPR051122">
    <property type="entry name" value="SDR_DHRS6-like"/>
</dbReference>
<evidence type="ECO:0000256" key="3">
    <source>
        <dbReference type="SAM" id="MobiDB-lite"/>
    </source>
</evidence>
<comment type="caution">
    <text evidence="4">The sequence shown here is derived from an EMBL/GenBank/DDBJ whole genome shotgun (WGS) entry which is preliminary data.</text>
</comment>
<dbReference type="PANTHER" id="PTHR43477:SF1">
    <property type="entry name" value="DIHYDROANTICAPSIN 7-DEHYDROGENASE"/>
    <property type="match status" value="1"/>
</dbReference>
<name>A0ABP5D1U5_9MICO</name>
<organism evidence="4 5">
    <name type="scientific">Microbacterium pumilum</name>
    <dbReference type="NCBI Taxonomy" id="344165"/>
    <lineage>
        <taxon>Bacteria</taxon>
        <taxon>Bacillati</taxon>
        <taxon>Actinomycetota</taxon>
        <taxon>Actinomycetes</taxon>
        <taxon>Micrococcales</taxon>
        <taxon>Microbacteriaceae</taxon>
        <taxon>Microbacterium</taxon>
    </lineage>
</organism>
<dbReference type="PANTHER" id="PTHR43477">
    <property type="entry name" value="DIHYDROANTICAPSIN 7-DEHYDROGENASE"/>
    <property type="match status" value="1"/>
</dbReference>
<protein>
    <recommendedName>
        <fullName evidence="6">2-deoxy-D-gluconate 3-dehydrogenase</fullName>
    </recommendedName>
</protein>
<evidence type="ECO:0000256" key="2">
    <source>
        <dbReference type="ARBA" id="ARBA00023002"/>
    </source>
</evidence>
<dbReference type="PRINTS" id="PR00080">
    <property type="entry name" value="SDRFAMILY"/>
</dbReference>
<accession>A0ABP5D1U5</accession>
<evidence type="ECO:0000256" key="1">
    <source>
        <dbReference type="ARBA" id="ARBA00006484"/>
    </source>
</evidence>
<dbReference type="PROSITE" id="PS00061">
    <property type="entry name" value="ADH_SHORT"/>
    <property type="match status" value="1"/>
</dbReference>
<dbReference type="EMBL" id="BAAAOH010000001">
    <property type="protein sequence ID" value="GAA1972610.1"/>
    <property type="molecule type" value="Genomic_DNA"/>
</dbReference>
<sequence>MESDIAFSLASWIGLHAADIGTAPSTLPDARWLHLFRSAQGMSECERFVNTGVPGEARDVRSQATSPAHAAHTERMPSESNTAERSAFRADLFTGKVAVVTGGTSGIGAATAEYLASLGATVHAVGLGADQNLFPPHLEIDVRELDVTSEEQLRALFADLDRLDILVPAAGISLGERELEWDSFVRVVEIQLLGVYRTIALARELLAADGGGSIITIASMYAYFGGAEIAAYSASKGGVVQLTKSLAQVYAPDGIRVNAVAPGWIETPLLAHLKADAEISARLLSRTPLARFGDAIEIGKAVAFLASDAASFVTGAVLPVDGGYLVTGI</sequence>
<evidence type="ECO:0008006" key="6">
    <source>
        <dbReference type="Google" id="ProtNLM"/>
    </source>
</evidence>
<dbReference type="Proteomes" id="UP001500326">
    <property type="component" value="Unassembled WGS sequence"/>
</dbReference>
<dbReference type="InterPro" id="IPR002347">
    <property type="entry name" value="SDR_fam"/>
</dbReference>
<gene>
    <name evidence="4" type="ORF">GCM10009777_00750</name>
</gene>
<dbReference type="Pfam" id="PF13561">
    <property type="entry name" value="adh_short_C2"/>
    <property type="match status" value="1"/>
</dbReference>
<feature type="region of interest" description="Disordered" evidence="3">
    <location>
        <begin position="58"/>
        <end position="84"/>
    </location>
</feature>
<proteinExistence type="inferred from homology"/>
<evidence type="ECO:0000313" key="4">
    <source>
        <dbReference type="EMBL" id="GAA1972610.1"/>
    </source>
</evidence>
<keyword evidence="2" id="KW-0560">Oxidoreductase</keyword>
<comment type="similarity">
    <text evidence="1">Belongs to the short-chain dehydrogenases/reductases (SDR) family.</text>
</comment>
<keyword evidence="5" id="KW-1185">Reference proteome</keyword>
<dbReference type="PRINTS" id="PR00081">
    <property type="entry name" value="GDHRDH"/>
</dbReference>